<gene>
    <name evidence="2" type="ORF">HMPREF0645_2793</name>
</gene>
<dbReference type="RefSeq" id="WP_007175185.1">
    <property type="nucleotide sequence ID" value="NZ_GG704783.1"/>
</dbReference>
<dbReference type="EMBL" id="ACKS01000110">
    <property type="protein sequence ID" value="EFA42805.1"/>
    <property type="molecule type" value="Genomic_DNA"/>
</dbReference>
<dbReference type="Proteomes" id="UP000003160">
    <property type="component" value="Unassembled WGS sequence"/>
</dbReference>
<feature type="domain" description="Peptidase S8/S53" evidence="1">
    <location>
        <begin position="255"/>
        <end position="531"/>
    </location>
</feature>
<dbReference type="eggNOG" id="COG1404">
    <property type="taxonomic scope" value="Bacteria"/>
</dbReference>
<keyword evidence="3" id="KW-1185">Reference proteome</keyword>
<dbReference type="AlphaFoldDB" id="D1Q0Q8"/>
<name>D1Q0Q8_9BACT</name>
<organism evidence="2 3">
    <name type="scientific">Hallella bergensis DSM 17361</name>
    <dbReference type="NCBI Taxonomy" id="585502"/>
    <lineage>
        <taxon>Bacteria</taxon>
        <taxon>Pseudomonadati</taxon>
        <taxon>Bacteroidota</taxon>
        <taxon>Bacteroidia</taxon>
        <taxon>Bacteroidales</taxon>
        <taxon>Prevotellaceae</taxon>
        <taxon>Hallella</taxon>
    </lineage>
</organism>
<dbReference type="Pfam" id="PF00082">
    <property type="entry name" value="Peptidase_S8"/>
    <property type="match status" value="1"/>
</dbReference>
<evidence type="ECO:0000313" key="2">
    <source>
        <dbReference type="EMBL" id="EFA42805.1"/>
    </source>
</evidence>
<sequence>MAKTLPIQQVSFRGEKDVFLAEGGGGGKAPKWVNDKNIERNAHEVFTNLTGMSNYFDRERSLPLLTEVILEEKATAKSHRPSIRKMFDVRTKRNVLGSATAGKLLVKIDSKSDYDTIKGRFANRQIGVKSTRIGLAAIKKIKKYEAEIDPTLEEGDTAKVQLVDYLNEELNHRSNLMLRDWCSAEGLDAEELHYASGLRLFSISNTTRDNLKTIATMDGVLSVRKMPTIEFEVAPDLEASTMDVMRPKENVSYPKVGIMDSGVSANNYLASWVSNEDNISGLLETDQALRHGSMVASVINYGDMLEEKELTQTGPCMIQSCIVNSDRVTVSEKELVRYIRESIARHPDVNVWNLSQGSKIEVEDGRFSDFAVALDSFQKLYGVLICKSAGNVELGDARIRITHGADSLMSLVVGSIAHAKTTVRDAEVNHRSPFSRVGPGVEFTVKPDLVHYGGNIDTHMKMLSEMGRSISLCSGTSFSTPRVASLAANLAFELGGNFDPLLIRTLLIHHADYPEEVTTATENLKKEMGYGLPAGLVEMTKNDADECTMVFQHTLDKGRDVVSLDFPYPESLVDDEGYFYGDIRVTIVLDPVLDASQGNEYCQSQASVFLETYDHVEHVRMEGTIRNEARTSSDAVNVLNASLYRAASKNLERASERVLIENAGKFSPVKKYHVDLSSMTPKNKEKALTSGRKWALKLEGLYREAAEQSRERDGIDISQRLVLAVTITDPQHKGVVYSECMQQLNARGYIHSSILTRAHVQIDND</sequence>
<dbReference type="GO" id="GO:0004252">
    <property type="term" value="F:serine-type endopeptidase activity"/>
    <property type="evidence" value="ECO:0007669"/>
    <property type="project" value="InterPro"/>
</dbReference>
<dbReference type="InterPro" id="IPR000209">
    <property type="entry name" value="Peptidase_S8/S53_dom"/>
</dbReference>
<evidence type="ECO:0000259" key="1">
    <source>
        <dbReference type="Pfam" id="PF00082"/>
    </source>
</evidence>
<dbReference type="SUPFAM" id="SSF52743">
    <property type="entry name" value="Subtilisin-like"/>
    <property type="match status" value="1"/>
</dbReference>
<dbReference type="InterPro" id="IPR036852">
    <property type="entry name" value="Peptidase_S8/S53_dom_sf"/>
</dbReference>
<comment type="caution">
    <text evidence="2">The sequence shown here is derived from an EMBL/GenBank/DDBJ whole genome shotgun (WGS) entry which is preliminary data.</text>
</comment>
<dbReference type="Gene3D" id="3.40.50.200">
    <property type="entry name" value="Peptidase S8/S53 domain"/>
    <property type="match status" value="1"/>
</dbReference>
<evidence type="ECO:0000313" key="3">
    <source>
        <dbReference type="Proteomes" id="UP000003160"/>
    </source>
</evidence>
<dbReference type="GO" id="GO:0006508">
    <property type="term" value="P:proteolysis"/>
    <property type="evidence" value="ECO:0007669"/>
    <property type="project" value="InterPro"/>
</dbReference>
<dbReference type="HOGENOM" id="CLU_018676_1_0_10"/>
<dbReference type="OrthoDB" id="1100338at2"/>
<proteinExistence type="predicted"/>
<dbReference type="CDD" id="cd04847">
    <property type="entry name" value="Peptidases_S8_Subtilisin_like_2"/>
    <property type="match status" value="1"/>
</dbReference>
<reference evidence="2 3" key="1">
    <citation type="submission" date="2009-10" db="EMBL/GenBank/DDBJ databases">
        <authorList>
            <person name="Qin X."/>
            <person name="Bachman B."/>
            <person name="Battles P."/>
            <person name="Bell A."/>
            <person name="Bess C."/>
            <person name="Bickham C."/>
            <person name="Chaboub L."/>
            <person name="Chen D."/>
            <person name="Coyle M."/>
            <person name="Deiros D.R."/>
            <person name="Dinh H."/>
            <person name="Forbes L."/>
            <person name="Fowler G."/>
            <person name="Francisco L."/>
            <person name="Fu Q."/>
            <person name="Gubbala S."/>
            <person name="Hale W."/>
            <person name="Han Y."/>
            <person name="Hemphill L."/>
            <person name="Highlander S.K."/>
            <person name="Hirani K."/>
            <person name="Hogues M."/>
            <person name="Jackson L."/>
            <person name="Jakkamsetti A."/>
            <person name="Javaid M."/>
            <person name="Jiang H."/>
            <person name="Korchina V."/>
            <person name="Kovar C."/>
            <person name="Lara F."/>
            <person name="Lee S."/>
            <person name="Mata R."/>
            <person name="Mathew T."/>
            <person name="Moen C."/>
            <person name="Morales K."/>
            <person name="Munidasa M."/>
            <person name="Nazareth L."/>
            <person name="Ngo R."/>
            <person name="Nguyen L."/>
            <person name="Okwuonu G."/>
            <person name="Ongeri F."/>
            <person name="Patil S."/>
            <person name="Petrosino J."/>
            <person name="Pham C."/>
            <person name="Pham P."/>
            <person name="Pu L.-L."/>
            <person name="Puazo M."/>
            <person name="Raj R."/>
            <person name="Reid J."/>
            <person name="Rouhana J."/>
            <person name="Saada N."/>
            <person name="Shang Y."/>
            <person name="Simmons D."/>
            <person name="Thornton R."/>
            <person name="Warren J."/>
            <person name="Weissenberger G."/>
            <person name="Zhang J."/>
            <person name="Zhang L."/>
            <person name="Zhou C."/>
            <person name="Zhu D."/>
            <person name="Muzny D."/>
            <person name="Worley K."/>
            <person name="Gibbs R."/>
        </authorList>
    </citation>
    <scope>NUCLEOTIDE SEQUENCE [LARGE SCALE GENOMIC DNA]</scope>
    <source>
        <strain evidence="2 3">DSM 17361</strain>
    </source>
</reference>
<protein>
    <recommendedName>
        <fullName evidence="1">Peptidase S8/S53 domain-containing protein</fullName>
    </recommendedName>
</protein>
<accession>D1Q0Q8</accession>
<dbReference type="InterPro" id="IPR034074">
    <property type="entry name" value="Y4bN_pept_dom"/>
</dbReference>